<gene>
    <name evidence="2" type="ORF">Tco_1067789</name>
</gene>
<dbReference type="Proteomes" id="UP001151760">
    <property type="component" value="Unassembled WGS sequence"/>
</dbReference>
<evidence type="ECO:0000313" key="3">
    <source>
        <dbReference type="Proteomes" id="UP001151760"/>
    </source>
</evidence>
<protein>
    <submittedName>
        <fullName evidence="2">Uncharacterized protein</fullName>
    </submittedName>
</protein>
<dbReference type="EMBL" id="BQNB010019511">
    <property type="protein sequence ID" value="GJT86072.1"/>
    <property type="molecule type" value="Genomic_DNA"/>
</dbReference>
<comment type="caution">
    <text evidence="2">The sequence shown here is derived from an EMBL/GenBank/DDBJ whole genome shotgun (WGS) entry which is preliminary data.</text>
</comment>
<keyword evidence="3" id="KW-1185">Reference proteome</keyword>
<evidence type="ECO:0000313" key="2">
    <source>
        <dbReference type="EMBL" id="GJT86072.1"/>
    </source>
</evidence>
<evidence type="ECO:0000256" key="1">
    <source>
        <dbReference type="SAM" id="MobiDB-lite"/>
    </source>
</evidence>
<reference evidence="2" key="2">
    <citation type="submission" date="2022-01" db="EMBL/GenBank/DDBJ databases">
        <authorList>
            <person name="Yamashiro T."/>
            <person name="Shiraishi A."/>
            <person name="Satake H."/>
            <person name="Nakayama K."/>
        </authorList>
    </citation>
    <scope>NUCLEOTIDE SEQUENCE</scope>
</reference>
<name>A0ABQ5HDW3_9ASTR</name>
<feature type="region of interest" description="Disordered" evidence="1">
    <location>
        <begin position="36"/>
        <end position="56"/>
    </location>
</feature>
<accession>A0ABQ5HDW3</accession>
<reference evidence="2" key="1">
    <citation type="journal article" date="2022" name="Int. J. Mol. Sci.">
        <title>Draft Genome of Tanacetum Coccineum: Genomic Comparison of Closely Related Tanacetum-Family Plants.</title>
        <authorList>
            <person name="Yamashiro T."/>
            <person name="Shiraishi A."/>
            <person name="Nakayama K."/>
            <person name="Satake H."/>
        </authorList>
    </citation>
    <scope>NUCLEOTIDE SEQUENCE</scope>
</reference>
<sequence length="69" mass="8335">MRLQRKDRLRKRVAFESESNYIQYDFREHGECSYDSTTLSEARDKSDQTNEEVRRGEHLEVDYYKAGIQ</sequence>
<proteinExistence type="predicted"/>
<organism evidence="2 3">
    <name type="scientific">Tanacetum coccineum</name>
    <dbReference type="NCBI Taxonomy" id="301880"/>
    <lineage>
        <taxon>Eukaryota</taxon>
        <taxon>Viridiplantae</taxon>
        <taxon>Streptophyta</taxon>
        <taxon>Embryophyta</taxon>
        <taxon>Tracheophyta</taxon>
        <taxon>Spermatophyta</taxon>
        <taxon>Magnoliopsida</taxon>
        <taxon>eudicotyledons</taxon>
        <taxon>Gunneridae</taxon>
        <taxon>Pentapetalae</taxon>
        <taxon>asterids</taxon>
        <taxon>campanulids</taxon>
        <taxon>Asterales</taxon>
        <taxon>Asteraceae</taxon>
        <taxon>Asteroideae</taxon>
        <taxon>Anthemideae</taxon>
        <taxon>Anthemidinae</taxon>
        <taxon>Tanacetum</taxon>
    </lineage>
</organism>
<feature type="compositionally biased region" description="Basic and acidic residues" evidence="1">
    <location>
        <begin position="41"/>
        <end position="56"/>
    </location>
</feature>